<accession>A0A540MPP0</accession>
<proteinExistence type="predicted"/>
<dbReference type="InterPro" id="IPR051824">
    <property type="entry name" value="LRR_Rcpt-Like_S/T_Kinase"/>
</dbReference>
<dbReference type="EMBL" id="VIEB01000207">
    <property type="protein sequence ID" value="TQE00749.1"/>
    <property type="molecule type" value="Genomic_DNA"/>
</dbReference>
<sequence>MVEALRDIADQLNKKDWNFSDPCSNIPTFSTPHTDQYNNTLVCNCSFPGKVCHIQSMWLVGQDLDGVLPPALVKLPYLKEVNLGQNYLSGSIPFEWTSTKLESLVLSVNKLSGPIPGYLGIITTLRALYALNFSS</sequence>
<dbReference type="SUPFAM" id="SSF52058">
    <property type="entry name" value="L domain-like"/>
    <property type="match status" value="1"/>
</dbReference>
<evidence type="ECO:0000256" key="1">
    <source>
        <dbReference type="ARBA" id="ARBA00004479"/>
    </source>
</evidence>
<dbReference type="Pfam" id="PF00560">
    <property type="entry name" value="LRR_1"/>
    <property type="match status" value="1"/>
</dbReference>
<protein>
    <recommendedName>
        <fullName evidence="4">Leucine-rich repeat-containing N-terminal plant-type domain-containing protein</fullName>
    </recommendedName>
</protein>
<organism evidence="2 3">
    <name type="scientific">Malus baccata</name>
    <name type="common">Siberian crab apple</name>
    <name type="synonym">Pyrus baccata</name>
    <dbReference type="NCBI Taxonomy" id="106549"/>
    <lineage>
        <taxon>Eukaryota</taxon>
        <taxon>Viridiplantae</taxon>
        <taxon>Streptophyta</taxon>
        <taxon>Embryophyta</taxon>
        <taxon>Tracheophyta</taxon>
        <taxon>Spermatophyta</taxon>
        <taxon>Magnoliopsida</taxon>
        <taxon>eudicotyledons</taxon>
        <taxon>Gunneridae</taxon>
        <taxon>Pentapetalae</taxon>
        <taxon>rosids</taxon>
        <taxon>fabids</taxon>
        <taxon>Rosales</taxon>
        <taxon>Rosaceae</taxon>
        <taxon>Amygdaloideae</taxon>
        <taxon>Maleae</taxon>
        <taxon>Malus</taxon>
    </lineage>
</organism>
<reference evidence="2 3" key="1">
    <citation type="journal article" date="2019" name="G3 (Bethesda)">
        <title>Sequencing of a Wild Apple (Malus baccata) Genome Unravels the Differences Between Cultivated and Wild Apple Species Regarding Disease Resistance and Cold Tolerance.</title>
        <authorList>
            <person name="Chen X."/>
        </authorList>
    </citation>
    <scope>NUCLEOTIDE SEQUENCE [LARGE SCALE GENOMIC DNA]</scope>
    <source>
        <strain evidence="3">cv. Shandingzi</strain>
        <tissue evidence="2">Leaves</tissue>
    </source>
</reference>
<evidence type="ECO:0000313" key="2">
    <source>
        <dbReference type="EMBL" id="TQE00749.1"/>
    </source>
</evidence>
<dbReference type="InterPro" id="IPR032675">
    <property type="entry name" value="LRR_dom_sf"/>
</dbReference>
<name>A0A540MPP0_MALBA</name>
<dbReference type="STRING" id="106549.A0A540MPP0"/>
<dbReference type="PANTHER" id="PTHR48006">
    <property type="entry name" value="LEUCINE-RICH REPEAT-CONTAINING PROTEIN DDB_G0281931-RELATED"/>
    <property type="match status" value="1"/>
</dbReference>
<dbReference type="Proteomes" id="UP000315295">
    <property type="component" value="Unassembled WGS sequence"/>
</dbReference>
<evidence type="ECO:0000313" key="3">
    <source>
        <dbReference type="Proteomes" id="UP000315295"/>
    </source>
</evidence>
<dbReference type="AlphaFoldDB" id="A0A540MPP0"/>
<dbReference type="Gene3D" id="3.80.10.10">
    <property type="entry name" value="Ribonuclease Inhibitor"/>
    <property type="match status" value="1"/>
</dbReference>
<dbReference type="InterPro" id="IPR001611">
    <property type="entry name" value="Leu-rich_rpt"/>
</dbReference>
<keyword evidence="3" id="KW-1185">Reference proteome</keyword>
<dbReference type="PANTHER" id="PTHR48006:SF66">
    <property type="entry name" value="PROTEIN KINASE DOMAIN-CONTAINING PROTEIN"/>
    <property type="match status" value="1"/>
</dbReference>
<gene>
    <name evidence="2" type="ORF">C1H46_013688</name>
</gene>
<evidence type="ECO:0008006" key="4">
    <source>
        <dbReference type="Google" id="ProtNLM"/>
    </source>
</evidence>
<comment type="subcellular location">
    <subcellularLocation>
        <location evidence="1">Membrane</location>
        <topology evidence="1">Single-pass type I membrane protein</topology>
    </subcellularLocation>
</comment>
<comment type="caution">
    <text evidence="2">The sequence shown here is derived from an EMBL/GenBank/DDBJ whole genome shotgun (WGS) entry which is preliminary data.</text>
</comment>
<dbReference type="GO" id="GO:0016020">
    <property type="term" value="C:membrane"/>
    <property type="evidence" value="ECO:0007669"/>
    <property type="project" value="UniProtKB-SubCell"/>
</dbReference>